<evidence type="ECO:0000313" key="12">
    <source>
        <dbReference type="EMBL" id="VEI13032.1"/>
    </source>
</evidence>
<dbReference type="InterPro" id="IPR036554">
    <property type="entry name" value="GHMP_kinase_C_sf"/>
</dbReference>
<dbReference type="GO" id="GO:0005524">
    <property type="term" value="F:ATP binding"/>
    <property type="evidence" value="ECO:0007669"/>
    <property type="project" value="UniProtKB-UniRule"/>
</dbReference>
<evidence type="ECO:0000256" key="4">
    <source>
        <dbReference type="ARBA" id="ARBA00022679"/>
    </source>
</evidence>
<dbReference type="UniPathway" id="UPA00056">
    <property type="reaction ID" value="UER00094"/>
</dbReference>
<evidence type="ECO:0000256" key="9">
    <source>
        <dbReference type="HAMAP-Rule" id="MF_00061"/>
    </source>
</evidence>
<dbReference type="SUPFAM" id="SSF55060">
    <property type="entry name" value="GHMP Kinase, C-terminal domain"/>
    <property type="match status" value="1"/>
</dbReference>
<feature type="active site" evidence="9">
    <location>
        <position position="141"/>
    </location>
</feature>
<accession>A0A448PDN7</accession>
<keyword evidence="4 9" id="KW-0808">Transferase</keyword>
<dbReference type="InterPro" id="IPR014721">
    <property type="entry name" value="Ribsml_uS5_D2-typ_fold_subgr"/>
</dbReference>
<dbReference type="EC" id="2.7.1.148" evidence="2 9"/>
<evidence type="ECO:0000256" key="3">
    <source>
        <dbReference type="ARBA" id="ARBA00017473"/>
    </source>
</evidence>
<gene>
    <name evidence="9 12" type="primary">ispE</name>
    <name evidence="12" type="ORF">NCTC13354_00732</name>
</gene>
<dbReference type="GO" id="GO:0050515">
    <property type="term" value="F:4-(cytidine 5'-diphospho)-2-C-methyl-D-erythritol kinase activity"/>
    <property type="evidence" value="ECO:0007669"/>
    <property type="project" value="UniProtKB-UniRule"/>
</dbReference>
<dbReference type="InterPro" id="IPR006204">
    <property type="entry name" value="GHMP_kinase_N_dom"/>
</dbReference>
<dbReference type="Pfam" id="PF08544">
    <property type="entry name" value="GHMP_kinases_C"/>
    <property type="match status" value="1"/>
</dbReference>
<dbReference type="PIRSF" id="PIRSF010376">
    <property type="entry name" value="IspE"/>
    <property type="match status" value="1"/>
</dbReference>
<dbReference type="GO" id="GO:0016114">
    <property type="term" value="P:terpenoid biosynthetic process"/>
    <property type="evidence" value="ECO:0007669"/>
    <property type="project" value="UniProtKB-UniRule"/>
</dbReference>
<reference evidence="12 13" key="1">
    <citation type="submission" date="2018-12" db="EMBL/GenBank/DDBJ databases">
        <authorList>
            <consortium name="Pathogen Informatics"/>
        </authorList>
    </citation>
    <scope>NUCLEOTIDE SEQUENCE [LARGE SCALE GENOMIC DNA]</scope>
    <source>
        <strain evidence="12 13">NCTC13354</strain>
    </source>
</reference>
<dbReference type="InterPro" id="IPR020568">
    <property type="entry name" value="Ribosomal_Su5_D2-typ_SF"/>
</dbReference>
<dbReference type="Gene3D" id="3.30.230.10">
    <property type="match status" value="1"/>
</dbReference>
<dbReference type="InterPro" id="IPR004424">
    <property type="entry name" value="IspE"/>
</dbReference>
<dbReference type="Proteomes" id="UP000269542">
    <property type="component" value="Chromosome"/>
</dbReference>
<dbReference type="HAMAP" id="MF_00061">
    <property type="entry name" value="IspE"/>
    <property type="match status" value="1"/>
</dbReference>
<evidence type="ECO:0000256" key="7">
    <source>
        <dbReference type="ARBA" id="ARBA00022840"/>
    </source>
</evidence>
<dbReference type="InterPro" id="IPR013750">
    <property type="entry name" value="GHMP_kinase_C_dom"/>
</dbReference>
<dbReference type="AlphaFoldDB" id="A0A448PDN7"/>
<evidence type="ECO:0000313" key="13">
    <source>
        <dbReference type="Proteomes" id="UP000269542"/>
    </source>
</evidence>
<dbReference type="EMBL" id="LR134476">
    <property type="protein sequence ID" value="VEI13032.1"/>
    <property type="molecule type" value="Genomic_DNA"/>
</dbReference>
<sequence length="300" mass="30769">MGVQRVLVSAPAKVNLALRVGGPRPDGFHPLDTVFVALDIFDDVEVTAADELTCEITGLGEDLPTDETNLAMRAARALHARQRSEGPSGAHISITKRIPVAGGMAGGSADAAATLVALNKLWDLGLSDHQLSHIGADLGSDVPFALKGGIAHGQGRGEHLDEVPVLALHGWALITRSDGLSTPAVFREFDRLNPDAGEPASTADLREALSRGTLDDVAALAVNDLEPAAASLKPELGAMLSELRAGGLHALLSGSGPTIAVLAEPAQLPGLAADLAARYPACSVLTAYGPAAGAHVREAE</sequence>
<dbReference type="Gene3D" id="3.30.70.890">
    <property type="entry name" value="GHMP kinase, C-terminal domain"/>
    <property type="match status" value="1"/>
</dbReference>
<comment type="function">
    <text evidence="9">Catalyzes the phosphorylation of the position 2 hydroxy group of 4-diphosphocytidyl-2C-methyl-D-erythritol.</text>
</comment>
<keyword evidence="7 9" id="KW-0067">ATP-binding</keyword>
<organism evidence="12 13">
    <name type="scientific">Trueperella bialowiezensis</name>
    <dbReference type="NCBI Taxonomy" id="312285"/>
    <lineage>
        <taxon>Bacteria</taxon>
        <taxon>Bacillati</taxon>
        <taxon>Actinomycetota</taxon>
        <taxon>Actinomycetes</taxon>
        <taxon>Actinomycetales</taxon>
        <taxon>Actinomycetaceae</taxon>
        <taxon>Trueperella</taxon>
    </lineage>
</organism>
<evidence type="ECO:0000256" key="1">
    <source>
        <dbReference type="ARBA" id="ARBA00009684"/>
    </source>
</evidence>
<evidence type="ECO:0000259" key="11">
    <source>
        <dbReference type="Pfam" id="PF08544"/>
    </source>
</evidence>
<evidence type="ECO:0000259" key="10">
    <source>
        <dbReference type="Pfam" id="PF00288"/>
    </source>
</evidence>
<feature type="active site" evidence="9">
    <location>
        <position position="13"/>
    </location>
</feature>
<keyword evidence="13" id="KW-1185">Reference proteome</keyword>
<comment type="catalytic activity">
    <reaction evidence="9">
        <text>4-CDP-2-C-methyl-D-erythritol + ATP = 4-CDP-2-C-methyl-D-erythritol 2-phosphate + ADP + H(+)</text>
        <dbReference type="Rhea" id="RHEA:18437"/>
        <dbReference type="ChEBI" id="CHEBI:15378"/>
        <dbReference type="ChEBI" id="CHEBI:30616"/>
        <dbReference type="ChEBI" id="CHEBI:57823"/>
        <dbReference type="ChEBI" id="CHEBI:57919"/>
        <dbReference type="ChEBI" id="CHEBI:456216"/>
        <dbReference type="EC" id="2.7.1.148"/>
    </reaction>
</comment>
<name>A0A448PDN7_9ACTO</name>
<dbReference type="NCBIfam" id="TIGR00154">
    <property type="entry name" value="ispE"/>
    <property type="match status" value="1"/>
</dbReference>
<dbReference type="GO" id="GO:0019288">
    <property type="term" value="P:isopentenyl diphosphate biosynthetic process, methylerythritol 4-phosphate pathway"/>
    <property type="evidence" value="ECO:0007669"/>
    <property type="project" value="UniProtKB-UniRule"/>
</dbReference>
<feature type="binding site" evidence="9">
    <location>
        <begin position="99"/>
        <end position="109"/>
    </location>
    <ligand>
        <name>ATP</name>
        <dbReference type="ChEBI" id="CHEBI:30616"/>
    </ligand>
</feature>
<dbReference type="NCBIfam" id="NF002870">
    <property type="entry name" value="PRK03188.1"/>
    <property type="match status" value="1"/>
</dbReference>
<keyword evidence="9" id="KW-0414">Isoprene biosynthesis</keyword>
<comment type="pathway">
    <text evidence="9">Isoprenoid biosynthesis; isopentenyl diphosphate biosynthesis via DXP pathway; isopentenyl diphosphate from 1-deoxy-D-xylulose 5-phosphate: step 3/6.</text>
</comment>
<evidence type="ECO:0000256" key="5">
    <source>
        <dbReference type="ARBA" id="ARBA00022741"/>
    </source>
</evidence>
<evidence type="ECO:0000256" key="6">
    <source>
        <dbReference type="ARBA" id="ARBA00022777"/>
    </source>
</evidence>
<dbReference type="SUPFAM" id="SSF54211">
    <property type="entry name" value="Ribosomal protein S5 domain 2-like"/>
    <property type="match status" value="1"/>
</dbReference>
<evidence type="ECO:0000256" key="2">
    <source>
        <dbReference type="ARBA" id="ARBA00012052"/>
    </source>
</evidence>
<dbReference type="Pfam" id="PF00288">
    <property type="entry name" value="GHMP_kinases_N"/>
    <property type="match status" value="1"/>
</dbReference>
<proteinExistence type="inferred from homology"/>
<comment type="similarity">
    <text evidence="1 9">Belongs to the GHMP kinase family. IspE subfamily.</text>
</comment>
<dbReference type="PANTHER" id="PTHR43527:SF2">
    <property type="entry name" value="4-DIPHOSPHOCYTIDYL-2-C-METHYL-D-ERYTHRITOL KINASE, CHLOROPLASTIC"/>
    <property type="match status" value="1"/>
</dbReference>
<feature type="domain" description="GHMP kinase N-terminal" evidence="10">
    <location>
        <begin position="69"/>
        <end position="149"/>
    </location>
</feature>
<dbReference type="PANTHER" id="PTHR43527">
    <property type="entry name" value="4-DIPHOSPHOCYTIDYL-2-C-METHYL-D-ERYTHRITOL KINASE, CHLOROPLASTIC"/>
    <property type="match status" value="1"/>
</dbReference>
<evidence type="ECO:0000256" key="8">
    <source>
        <dbReference type="ARBA" id="ARBA00032554"/>
    </source>
</evidence>
<feature type="domain" description="GHMP kinase C-terminal" evidence="11">
    <location>
        <begin position="206"/>
        <end position="279"/>
    </location>
</feature>
<keyword evidence="6 9" id="KW-0418">Kinase</keyword>
<keyword evidence="5 9" id="KW-0547">Nucleotide-binding</keyword>
<protein>
    <recommendedName>
        <fullName evidence="3 9">4-diphosphocytidyl-2-C-methyl-D-erythritol kinase</fullName>
        <shortName evidence="9">CMK</shortName>
        <ecNumber evidence="2 9">2.7.1.148</ecNumber>
    </recommendedName>
    <alternativeName>
        <fullName evidence="8 9">4-(cytidine-5'-diphospho)-2-C-methyl-D-erythritol kinase</fullName>
    </alternativeName>
</protein>
<dbReference type="KEGG" id="tbw:NCTC13354_00732"/>